<dbReference type="PANTHER" id="PTHR45642">
    <property type="entry name" value="GDSL ESTERASE/LIPASE EXL3"/>
    <property type="match status" value="1"/>
</dbReference>
<dbReference type="Pfam" id="PF00657">
    <property type="entry name" value="Lipase_GDSL"/>
    <property type="match status" value="1"/>
</dbReference>
<accession>A0A1X2GQQ7</accession>
<dbReference type="InterPro" id="IPR001087">
    <property type="entry name" value="GDSL"/>
</dbReference>
<keyword evidence="2" id="KW-0812">Transmembrane</keyword>
<dbReference type="SUPFAM" id="SSF52266">
    <property type="entry name" value="SGNH hydrolase"/>
    <property type="match status" value="1"/>
</dbReference>
<feature type="signal peptide" evidence="3">
    <location>
        <begin position="1"/>
        <end position="17"/>
    </location>
</feature>
<evidence type="ECO:0000256" key="1">
    <source>
        <dbReference type="ARBA" id="ARBA00022729"/>
    </source>
</evidence>
<dbReference type="EMBL" id="MCGT01000005">
    <property type="protein sequence ID" value="ORX59386.1"/>
    <property type="molecule type" value="Genomic_DNA"/>
</dbReference>
<name>A0A1X2GQQ7_9FUNG</name>
<evidence type="ECO:0000256" key="3">
    <source>
        <dbReference type="SAM" id="SignalP"/>
    </source>
</evidence>
<evidence type="ECO:0008006" key="6">
    <source>
        <dbReference type="Google" id="ProtNLM"/>
    </source>
</evidence>
<dbReference type="OrthoDB" id="1600564at2759"/>
<evidence type="ECO:0000313" key="4">
    <source>
        <dbReference type="EMBL" id="ORX59386.1"/>
    </source>
</evidence>
<dbReference type="AlphaFoldDB" id="A0A1X2GQQ7"/>
<proteinExistence type="predicted"/>
<gene>
    <name evidence="4" type="ORF">DM01DRAFT_1317426</name>
</gene>
<evidence type="ECO:0000313" key="5">
    <source>
        <dbReference type="Proteomes" id="UP000242146"/>
    </source>
</evidence>
<dbReference type="InterPro" id="IPR036514">
    <property type="entry name" value="SGNH_hydro_sf"/>
</dbReference>
<feature type="chain" id="PRO_5013163073" description="SGNH hydrolase" evidence="3">
    <location>
        <begin position="18"/>
        <end position="374"/>
    </location>
</feature>
<comment type="caution">
    <text evidence="4">The sequence shown here is derived from an EMBL/GenBank/DDBJ whole genome shotgun (WGS) entry which is preliminary data.</text>
</comment>
<keyword evidence="2" id="KW-1133">Transmembrane helix</keyword>
<feature type="transmembrane region" description="Helical" evidence="2">
    <location>
        <begin position="335"/>
        <end position="356"/>
    </location>
</feature>
<keyword evidence="2" id="KW-0472">Membrane</keyword>
<dbReference type="Proteomes" id="UP000242146">
    <property type="component" value="Unassembled WGS sequence"/>
</dbReference>
<dbReference type="PANTHER" id="PTHR45642:SF139">
    <property type="entry name" value="SGNH HYDROLASE-TYPE ESTERASE DOMAIN-CONTAINING PROTEIN"/>
    <property type="match status" value="1"/>
</dbReference>
<reference evidence="4 5" key="1">
    <citation type="submission" date="2016-07" db="EMBL/GenBank/DDBJ databases">
        <title>Pervasive Adenine N6-methylation of Active Genes in Fungi.</title>
        <authorList>
            <consortium name="DOE Joint Genome Institute"/>
            <person name="Mondo S.J."/>
            <person name="Dannebaum R.O."/>
            <person name="Kuo R.C."/>
            <person name="Labutti K."/>
            <person name="Haridas S."/>
            <person name="Kuo A."/>
            <person name="Salamov A."/>
            <person name="Ahrendt S.R."/>
            <person name="Lipzen A."/>
            <person name="Sullivan W."/>
            <person name="Andreopoulos W.B."/>
            <person name="Clum A."/>
            <person name="Lindquist E."/>
            <person name="Daum C."/>
            <person name="Ramamoorthy G.K."/>
            <person name="Gryganskyi A."/>
            <person name="Culley D."/>
            <person name="Magnuson J.K."/>
            <person name="James T.Y."/>
            <person name="O'Malley M.A."/>
            <person name="Stajich J.E."/>
            <person name="Spatafora J.W."/>
            <person name="Visel A."/>
            <person name="Grigoriev I.V."/>
        </authorList>
    </citation>
    <scope>NUCLEOTIDE SEQUENCE [LARGE SCALE GENOMIC DNA]</scope>
    <source>
        <strain evidence="4 5">NRRL 3301</strain>
    </source>
</reference>
<keyword evidence="1 3" id="KW-0732">Signal</keyword>
<dbReference type="STRING" id="101127.A0A1X2GQQ7"/>
<protein>
    <recommendedName>
        <fullName evidence="6">SGNH hydrolase</fullName>
    </recommendedName>
</protein>
<evidence type="ECO:0000256" key="2">
    <source>
        <dbReference type="SAM" id="Phobius"/>
    </source>
</evidence>
<dbReference type="InterPro" id="IPR050592">
    <property type="entry name" value="GDSL_lipolytic_enzyme"/>
</dbReference>
<organism evidence="4 5">
    <name type="scientific">Hesseltinella vesiculosa</name>
    <dbReference type="NCBI Taxonomy" id="101127"/>
    <lineage>
        <taxon>Eukaryota</taxon>
        <taxon>Fungi</taxon>
        <taxon>Fungi incertae sedis</taxon>
        <taxon>Mucoromycota</taxon>
        <taxon>Mucoromycotina</taxon>
        <taxon>Mucoromycetes</taxon>
        <taxon>Mucorales</taxon>
        <taxon>Cunninghamellaceae</taxon>
        <taxon>Hesseltinella</taxon>
    </lineage>
</organism>
<dbReference type="Gene3D" id="3.40.50.1110">
    <property type="entry name" value="SGNH hydrolase"/>
    <property type="match status" value="1"/>
</dbReference>
<keyword evidence="5" id="KW-1185">Reference proteome</keyword>
<dbReference type="GO" id="GO:0016788">
    <property type="term" value="F:hydrolase activity, acting on ester bonds"/>
    <property type="evidence" value="ECO:0007669"/>
    <property type="project" value="InterPro"/>
</dbReference>
<dbReference type="CDD" id="cd01846">
    <property type="entry name" value="fatty_acyltransferase_like"/>
    <property type="match status" value="1"/>
</dbReference>
<sequence length="374" mass="42986">MLTSLLSFLFFPALILAIENLVVFGDSYSDVGNFQRWTNGPVWSEHVAAAWNASLHSFAYSGSVCDNALYPNTTSIYYNTPSIMDQVEYFYRQELDFDPSDTVYAFWVGINDVHLLYKETPVSPPLDAISACLAYQIETLHRLLNADKILLINLPPMEKMPFFQKSTMAEERQEAVVELNRQLREHAQTLNDNYPRLKLDIIDAHQLLDDIASDPGSFGFSNTDTAYWDDCETHCDAKSIDTYVWWDRTHFTGGIHYFLANVILRAGSFAPSMSAQKAKTHRLLLTTESIIRSPIYRALPHSHLLADMWDNLDEQEIILIPYTHAMDRDLELRHWMLFVVVVTVAMVITLAVWQYSKRKHTRANYRSVSEKIEA</sequence>